<organism evidence="9 10">
    <name type="scientific">Microbacterium ginsengisoli</name>
    <dbReference type="NCBI Taxonomy" id="400772"/>
    <lineage>
        <taxon>Bacteria</taxon>
        <taxon>Bacillati</taxon>
        <taxon>Actinomycetota</taxon>
        <taxon>Actinomycetes</taxon>
        <taxon>Micrococcales</taxon>
        <taxon>Microbacteriaceae</taxon>
        <taxon>Microbacterium</taxon>
    </lineage>
</organism>
<keyword evidence="1" id="KW-0319">Glycerol metabolism</keyword>
<dbReference type="SUPFAM" id="SSF46785">
    <property type="entry name" value="Winged helix' DNA-binding domain"/>
    <property type="match status" value="1"/>
</dbReference>
<dbReference type="InterPro" id="IPR011991">
    <property type="entry name" value="ArsR-like_HTH"/>
</dbReference>
<comment type="caution">
    <text evidence="9">The sequence shown here is derived from an EMBL/GenBank/DDBJ whole genome shotgun (WGS) entry which is preliminary data.</text>
</comment>
<dbReference type="Gene3D" id="1.10.10.10">
    <property type="entry name" value="Winged helix-like DNA-binding domain superfamily/Winged helix DNA-binding domain"/>
    <property type="match status" value="1"/>
</dbReference>
<dbReference type="InterPro" id="IPR005471">
    <property type="entry name" value="Tscrpt_reg_IclR_N"/>
</dbReference>
<dbReference type="RefSeq" id="WP_045247170.1">
    <property type="nucleotide sequence ID" value="NZ_JYIY01000069.1"/>
</dbReference>
<comment type="function">
    <text evidence="5">May be an activator protein for the gylABX operon.</text>
</comment>
<evidence type="ECO:0000313" key="10">
    <source>
        <dbReference type="Proteomes" id="UP000033451"/>
    </source>
</evidence>
<reference evidence="9 10" key="1">
    <citation type="submission" date="2015-02" db="EMBL/GenBank/DDBJ databases">
        <title>Draft genome sequences of ten Microbacterium spp. with emphasis on heavy metal contaminated environments.</title>
        <authorList>
            <person name="Corretto E."/>
        </authorList>
    </citation>
    <scope>NUCLEOTIDE SEQUENCE [LARGE SCALE GENOMIC DNA]</scope>
    <source>
        <strain evidence="9 10">DSM 18659</strain>
    </source>
</reference>
<evidence type="ECO:0000256" key="3">
    <source>
        <dbReference type="ARBA" id="ARBA00023125"/>
    </source>
</evidence>
<evidence type="ECO:0000256" key="4">
    <source>
        <dbReference type="ARBA" id="ARBA00023163"/>
    </source>
</evidence>
<dbReference type="Gene3D" id="3.30.450.40">
    <property type="match status" value="1"/>
</dbReference>
<dbReference type="PANTHER" id="PTHR30136:SF24">
    <property type="entry name" value="HTH-TYPE TRANSCRIPTIONAL REPRESSOR ALLR"/>
    <property type="match status" value="1"/>
</dbReference>
<dbReference type="GO" id="GO:0045892">
    <property type="term" value="P:negative regulation of DNA-templated transcription"/>
    <property type="evidence" value="ECO:0007669"/>
    <property type="project" value="TreeGrafter"/>
</dbReference>
<dbReference type="InterPro" id="IPR014757">
    <property type="entry name" value="Tscrpt_reg_IclR_C"/>
</dbReference>
<dbReference type="SUPFAM" id="SSF55781">
    <property type="entry name" value="GAF domain-like"/>
    <property type="match status" value="1"/>
</dbReference>
<keyword evidence="3" id="KW-0238">DNA-binding</keyword>
<gene>
    <name evidence="9" type="primary">gylR</name>
    <name evidence="9" type="ORF">RR49_01234</name>
</gene>
<keyword evidence="4" id="KW-0804">Transcription</keyword>
<dbReference type="AlphaFoldDB" id="A0A0F0M0E9"/>
<sequence length="250" mass="26463">MIQSIDRAARILGLLQGARRLGVSDLGAALGLPPSTVHGLVKSLQAHGLVAQEPDGNRYMLGPALLKLSSVYLDTLDVRSRSIRWMHALSQRTGFATRLGVPLLGDVLVIHHDRRPDGSEQMPETGITLPVHASAIGKVLAAYDDDVRGELLARELADLTDHTVTDAASLTSALDDIRAAALAWEIEEAVVGECSVAVPVVDDTGRVIAAVVLVVPADAQPVPDAALRELRDAARGISRELGAATWPPRA</sequence>
<dbReference type="OrthoDB" id="7274111at2"/>
<dbReference type="PATRIC" id="fig|400772.4.peg.1257"/>
<dbReference type="PROSITE" id="PS51077">
    <property type="entry name" value="HTH_ICLR"/>
    <property type="match status" value="1"/>
</dbReference>
<protein>
    <recommendedName>
        <fullName evidence="6">Glycerol operon regulatory protein</fullName>
    </recommendedName>
</protein>
<dbReference type="InterPro" id="IPR050707">
    <property type="entry name" value="HTH_MetabolicPath_Reg"/>
</dbReference>
<dbReference type="GO" id="GO:0003677">
    <property type="term" value="F:DNA binding"/>
    <property type="evidence" value="ECO:0007669"/>
    <property type="project" value="UniProtKB-KW"/>
</dbReference>
<dbReference type="PANTHER" id="PTHR30136">
    <property type="entry name" value="HELIX-TURN-HELIX TRANSCRIPTIONAL REGULATOR, ICLR FAMILY"/>
    <property type="match status" value="1"/>
</dbReference>
<dbReference type="PROSITE" id="PS51078">
    <property type="entry name" value="ICLR_ED"/>
    <property type="match status" value="1"/>
</dbReference>
<dbReference type="Proteomes" id="UP000033451">
    <property type="component" value="Unassembled WGS sequence"/>
</dbReference>
<evidence type="ECO:0000256" key="2">
    <source>
        <dbReference type="ARBA" id="ARBA00023015"/>
    </source>
</evidence>
<evidence type="ECO:0000313" key="9">
    <source>
        <dbReference type="EMBL" id="KJL37121.1"/>
    </source>
</evidence>
<dbReference type="GO" id="GO:0006071">
    <property type="term" value="P:glycerol metabolic process"/>
    <property type="evidence" value="ECO:0007669"/>
    <property type="project" value="UniProtKB-KW"/>
</dbReference>
<dbReference type="FunFam" id="1.10.10.10:FF:000056">
    <property type="entry name" value="IclR family transcriptional regulator"/>
    <property type="match status" value="1"/>
</dbReference>
<name>A0A0F0M0E9_9MICO</name>
<dbReference type="SMART" id="SM00346">
    <property type="entry name" value="HTH_ICLR"/>
    <property type="match status" value="1"/>
</dbReference>
<evidence type="ECO:0000256" key="1">
    <source>
        <dbReference type="ARBA" id="ARBA00022798"/>
    </source>
</evidence>
<accession>A0A0F0M0E9</accession>
<dbReference type="InterPro" id="IPR036388">
    <property type="entry name" value="WH-like_DNA-bd_sf"/>
</dbReference>
<evidence type="ECO:0000259" key="8">
    <source>
        <dbReference type="PROSITE" id="PS51078"/>
    </source>
</evidence>
<dbReference type="InterPro" id="IPR029016">
    <property type="entry name" value="GAF-like_dom_sf"/>
</dbReference>
<dbReference type="EMBL" id="JYIY01000069">
    <property type="protein sequence ID" value="KJL37121.1"/>
    <property type="molecule type" value="Genomic_DNA"/>
</dbReference>
<keyword evidence="10" id="KW-1185">Reference proteome</keyword>
<dbReference type="CDD" id="cd00090">
    <property type="entry name" value="HTH_ARSR"/>
    <property type="match status" value="1"/>
</dbReference>
<dbReference type="Pfam" id="PF09339">
    <property type="entry name" value="HTH_IclR"/>
    <property type="match status" value="1"/>
</dbReference>
<keyword evidence="2" id="KW-0805">Transcription regulation</keyword>
<dbReference type="Pfam" id="PF01614">
    <property type="entry name" value="IclR_C"/>
    <property type="match status" value="1"/>
</dbReference>
<feature type="domain" description="HTH iclR-type" evidence="7">
    <location>
        <begin position="2"/>
        <end position="63"/>
    </location>
</feature>
<dbReference type="GO" id="GO:0003700">
    <property type="term" value="F:DNA-binding transcription factor activity"/>
    <property type="evidence" value="ECO:0007669"/>
    <property type="project" value="TreeGrafter"/>
</dbReference>
<feature type="domain" description="IclR-ED" evidence="8">
    <location>
        <begin position="64"/>
        <end position="243"/>
    </location>
</feature>
<dbReference type="InterPro" id="IPR036390">
    <property type="entry name" value="WH_DNA-bd_sf"/>
</dbReference>
<dbReference type="STRING" id="400772.RR49_01234"/>
<evidence type="ECO:0000256" key="6">
    <source>
        <dbReference type="ARBA" id="ARBA00070406"/>
    </source>
</evidence>
<evidence type="ECO:0000256" key="5">
    <source>
        <dbReference type="ARBA" id="ARBA00058938"/>
    </source>
</evidence>
<evidence type="ECO:0000259" key="7">
    <source>
        <dbReference type="PROSITE" id="PS51077"/>
    </source>
</evidence>
<proteinExistence type="predicted"/>